<dbReference type="GO" id="GO:0020037">
    <property type="term" value="F:heme binding"/>
    <property type="evidence" value="ECO:0007669"/>
    <property type="project" value="InterPro"/>
</dbReference>
<keyword evidence="10" id="KW-0732">Signal</keyword>
<evidence type="ECO:0000313" key="11">
    <source>
        <dbReference type="EMBL" id="KAF8483513.1"/>
    </source>
</evidence>
<keyword evidence="4 9" id="KW-0349">Heme</keyword>
<comment type="pathway">
    <text evidence="2">Secondary metabolite biosynthesis.</text>
</comment>
<evidence type="ECO:0000256" key="3">
    <source>
        <dbReference type="ARBA" id="ARBA00010617"/>
    </source>
</evidence>
<keyword evidence="5 9" id="KW-0479">Metal-binding</keyword>
<dbReference type="GO" id="GO:0004497">
    <property type="term" value="F:monooxygenase activity"/>
    <property type="evidence" value="ECO:0007669"/>
    <property type="project" value="UniProtKB-KW"/>
</dbReference>
<protein>
    <submittedName>
        <fullName evidence="11">Cytochrome P450</fullName>
    </submittedName>
</protein>
<dbReference type="Gene3D" id="1.10.630.10">
    <property type="entry name" value="Cytochrome P450"/>
    <property type="match status" value="1"/>
</dbReference>
<evidence type="ECO:0000256" key="6">
    <source>
        <dbReference type="ARBA" id="ARBA00023002"/>
    </source>
</evidence>
<dbReference type="InterPro" id="IPR036396">
    <property type="entry name" value="Cyt_P450_sf"/>
</dbReference>
<evidence type="ECO:0000313" key="12">
    <source>
        <dbReference type="Proteomes" id="UP000759537"/>
    </source>
</evidence>
<gene>
    <name evidence="11" type="ORF">DFH94DRAFT_314238</name>
</gene>
<evidence type="ECO:0000256" key="8">
    <source>
        <dbReference type="ARBA" id="ARBA00023033"/>
    </source>
</evidence>
<dbReference type="SUPFAM" id="SSF48264">
    <property type="entry name" value="Cytochrome P450"/>
    <property type="match status" value="1"/>
</dbReference>
<accession>A0A9P5TBA2</accession>
<comment type="cofactor">
    <cofactor evidence="1 9">
        <name>heme</name>
        <dbReference type="ChEBI" id="CHEBI:30413"/>
    </cofactor>
</comment>
<evidence type="ECO:0000256" key="1">
    <source>
        <dbReference type="ARBA" id="ARBA00001971"/>
    </source>
</evidence>
<dbReference type="InterPro" id="IPR050121">
    <property type="entry name" value="Cytochrome_P450_monoxygenase"/>
</dbReference>
<evidence type="ECO:0000256" key="4">
    <source>
        <dbReference type="ARBA" id="ARBA00022617"/>
    </source>
</evidence>
<feature type="binding site" description="axial binding residue" evidence="9">
    <location>
        <position position="467"/>
    </location>
    <ligand>
        <name>heme</name>
        <dbReference type="ChEBI" id="CHEBI:30413"/>
    </ligand>
    <ligandPart>
        <name>Fe</name>
        <dbReference type="ChEBI" id="CHEBI:18248"/>
    </ligandPart>
</feature>
<name>A0A9P5TBA2_9AGAM</name>
<feature type="chain" id="PRO_5040244670" evidence="10">
    <location>
        <begin position="20"/>
        <end position="526"/>
    </location>
</feature>
<proteinExistence type="inferred from homology"/>
<evidence type="ECO:0000256" key="5">
    <source>
        <dbReference type="ARBA" id="ARBA00022723"/>
    </source>
</evidence>
<dbReference type="OrthoDB" id="1470350at2759"/>
<dbReference type="PANTHER" id="PTHR24305">
    <property type="entry name" value="CYTOCHROME P450"/>
    <property type="match status" value="1"/>
</dbReference>
<keyword evidence="12" id="KW-1185">Reference proteome</keyword>
<dbReference type="GO" id="GO:0005506">
    <property type="term" value="F:iron ion binding"/>
    <property type="evidence" value="ECO:0007669"/>
    <property type="project" value="InterPro"/>
</dbReference>
<dbReference type="GO" id="GO:0016705">
    <property type="term" value="F:oxidoreductase activity, acting on paired donors, with incorporation or reduction of molecular oxygen"/>
    <property type="evidence" value="ECO:0007669"/>
    <property type="project" value="InterPro"/>
</dbReference>
<evidence type="ECO:0000256" key="7">
    <source>
        <dbReference type="ARBA" id="ARBA00023004"/>
    </source>
</evidence>
<keyword evidence="8" id="KW-0503">Monooxygenase</keyword>
<keyword evidence="6" id="KW-0560">Oxidoreductase</keyword>
<dbReference type="Proteomes" id="UP000759537">
    <property type="component" value="Unassembled WGS sequence"/>
</dbReference>
<dbReference type="InterPro" id="IPR002403">
    <property type="entry name" value="Cyt_P450_E_grp-IV"/>
</dbReference>
<evidence type="ECO:0000256" key="10">
    <source>
        <dbReference type="SAM" id="SignalP"/>
    </source>
</evidence>
<dbReference type="Pfam" id="PF00067">
    <property type="entry name" value="p450"/>
    <property type="match status" value="1"/>
</dbReference>
<comment type="caution">
    <text evidence="11">The sequence shown here is derived from an EMBL/GenBank/DDBJ whole genome shotgun (WGS) entry which is preliminary data.</text>
</comment>
<dbReference type="InterPro" id="IPR001128">
    <property type="entry name" value="Cyt_P450"/>
</dbReference>
<dbReference type="AlphaFoldDB" id="A0A9P5TBA2"/>
<organism evidence="11 12">
    <name type="scientific">Russula ochroleuca</name>
    <dbReference type="NCBI Taxonomy" id="152965"/>
    <lineage>
        <taxon>Eukaryota</taxon>
        <taxon>Fungi</taxon>
        <taxon>Dikarya</taxon>
        <taxon>Basidiomycota</taxon>
        <taxon>Agaricomycotina</taxon>
        <taxon>Agaricomycetes</taxon>
        <taxon>Russulales</taxon>
        <taxon>Russulaceae</taxon>
        <taxon>Russula</taxon>
    </lineage>
</organism>
<dbReference type="PRINTS" id="PR00385">
    <property type="entry name" value="P450"/>
</dbReference>
<evidence type="ECO:0000256" key="9">
    <source>
        <dbReference type="PIRSR" id="PIRSR602403-1"/>
    </source>
</evidence>
<reference evidence="11" key="1">
    <citation type="submission" date="2019-10" db="EMBL/GenBank/DDBJ databases">
        <authorList>
            <consortium name="DOE Joint Genome Institute"/>
            <person name="Kuo A."/>
            <person name="Miyauchi S."/>
            <person name="Kiss E."/>
            <person name="Drula E."/>
            <person name="Kohler A."/>
            <person name="Sanchez-Garcia M."/>
            <person name="Andreopoulos B."/>
            <person name="Barry K.W."/>
            <person name="Bonito G."/>
            <person name="Buee M."/>
            <person name="Carver A."/>
            <person name="Chen C."/>
            <person name="Cichocki N."/>
            <person name="Clum A."/>
            <person name="Culley D."/>
            <person name="Crous P.W."/>
            <person name="Fauchery L."/>
            <person name="Girlanda M."/>
            <person name="Hayes R."/>
            <person name="Keri Z."/>
            <person name="LaButti K."/>
            <person name="Lipzen A."/>
            <person name="Lombard V."/>
            <person name="Magnuson J."/>
            <person name="Maillard F."/>
            <person name="Morin E."/>
            <person name="Murat C."/>
            <person name="Nolan M."/>
            <person name="Ohm R."/>
            <person name="Pangilinan J."/>
            <person name="Pereira M."/>
            <person name="Perotto S."/>
            <person name="Peter M."/>
            <person name="Riley R."/>
            <person name="Sitrit Y."/>
            <person name="Stielow B."/>
            <person name="Szollosi G."/>
            <person name="Zifcakova L."/>
            <person name="Stursova M."/>
            <person name="Spatafora J.W."/>
            <person name="Tedersoo L."/>
            <person name="Vaario L.-M."/>
            <person name="Yamada A."/>
            <person name="Yan M."/>
            <person name="Wang P."/>
            <person name="Xu J."/>
            <person name="Bruns T."/>
            <person name="Baldrian P."/>
            <person name="Vilgalys R."/>
            <person name="Henrissat B."/>
            <person name="Grigoriev I.V."/>
            <person name="Hibbett D."/>
            <person name="Nagy L.G."/>
            <person name="Martin F.M."/>
        </authorList>
    </citation>
    <scope>NUCLEOTIDE SEQUENCE</scope>
    <source>
        <strain evidence="11">Prilba</strain>
    </source>
</reference>
<reference evidence="11" key="2">
    <citation type="journal article" date="2020" name="Nat. Commun.">
        <title>Large-scale genome sequencing of mycorrhizal fungi provides insights into the early evolution of symbiotic traits.</title>
        <authorList>
            <person name="Miyauchi S."/>
            <person name="Kiss E."/>
            <person name="Kuo A."/>
            <person name="Drula E."/>
            <person name="Kohler A."/>
            <person name="Sanchez-Garcia M."/>
            <person name="Morin E."/>
            <person name="Andreopoulos B."/>
            <person name="Barry K.W."/>
            <person name="Bonito G."/>
            <person name="Buee M."/>
            <person name="Carver A."/>
            <person name="Chen C."/>
            <person name="Cichocki N."/>
            <person name="Clum A."/>
            <person name="Culley D."/>
            <person name="Crous P.W."/>
            <person name="Fauchery L."/>
            <person name="Girlanda M."/>
            <person name="Hayes R.D."/>
            <person name="Keri Z."/>
            <person name="LaButti K."/>
            <person name="Lipzen A."/>
            <person name="Lombard V."/>
            <person name="Magnuson J."/>
            <person name="Maillard F."/>
            <person name="Murat C."/>
            <person name="Nolan M."/>
            <person name="Ohm R.A."/>
            <person name="Pangilinan J."/>
            <person name="Pereira M.F."/>
            <person name="Perotto S."/>
            <person name="Peter M."/>
            <person name="Pfister S."/>
            <person name="Riley R."/>
            <person name="Sitrit Y."/>
            <person name="Stielow J.B."/>
            <person name="Szollosi G."/>
            <person name="Zifcakova L."/>
            <person name="Stursova M."/>
            <person name="Spatafora J.W."/>
            <person name="Tedersoo L."/>
            <person name="Vaario L.M."/>
            <person name="Yamada A."/>
            <person name="Yan M."/>
            <person name="Wang P."/>
            <person name="Xu J."/>
            <person name="Bruns T."/>
            <person name="Baldrian P."/>
            <person name="Vilgalys R."/>
            <person name="Dunand C."/>
            <person name="Henrissat B."/>
            <person name="Grigoriev I.V."/>
            <person name="Hibbett D."/>
            <person name="Nagy L.G."/>
            <person name="Martin F.M."/>
        </authorList>
    </citation>
    <scope>NUCLEOTIDE SEQUENCE</scope>
    <source>
        <strain evidence="11">Prilba</strain>
    </source>
</reference>
<sequence>MAPLVHVAVASLTLVLVKTLVELLSERLRSPLENLPGPPPLSWLRGHMDQLFHPQGWDFHLKTVAAFGTAVRLRGFLGEDVLYLTDPAGLRTILTGEHGDIYEEPPMITIIEKNKLLWGPGLLSSTGMAHKKQRRVLDANAVFSVQRMRTVMPIFWDVTRRLEDTMVNLLQCGSTELDMLIWMSRVSLELIGQAGIGVSFDTLSETSLPSEHVLTAKQLIPLSFPLQGFMRLVPSIVKIGPPKFCGFQDGIVPYPNIRKLRENNGACEGTGRDIISVLIQQNKGADPMDKVSDDELISQTGTLIFGGHETTLVALSRILHVLSLRPKSQERLRLEVMGARVERRDISYDDLMKLPYLDAVCKETLRLYAPVTQLHRVPRRNSIIPLSRPVLGRDGQMIDCIQVQAGTMVVLGTAAVNRDPAIWGLDADQWVPERWLQPLPETVVDAYLPGVLSHMMTFMGGGRSESCIGIKLAEVEIKAVLYVLLSRMKFGPSGAPITWDMHNFATPTVQGGNKPSMPLKVTLLSG</sequence>
<keyword evidence="7 9" id="KW-0408">Iron</keyword>
<dbReference type="PANTHER" id="PTHR24305:SF166">
    <property type="entry name" value="CYTOCHROME P450 12A4, MITOCHONDRIAL-RELATED"/>
    <property type="match status" value="1"/>
</dbReference>
<evidence type="ECO:0000256" key="2">
    <source>
        <dbReference type="ARBA" id="ARBA00005179"/>
    </source>
</evidence>
<dbReference type="PRINTS" id="PR00465">
    <property type="entry name" value="EP450IV"/>
</dbReference>
<feature type="signal peptide" evidence="10">
    <location>
        <begin position="1"/>
        <end position="19"/>
    </location>
</feature>
<comment type="similarity">
    <text evidence="3">Belongs to the cytochrome P450 family.</text>
</comment>
<dbReference type="EMBL" id="WHVB01000004">
    <property type="protein sequence ID" value="KAF8483513.1"/>
    <property type="molecule type" value="Genomic_DNA"/>
</dbReference>